<evidence type="ECO:0000256" key="4">
    <source>
        <dbReference type="ARBA" id="ARBA00010270"/>
    </source>
</evidence>
<evidence type="ECO:0000256" key="2">
    <source>
        <dbReference type="ARBA" id="ARBA00007090"/>
    </source>
</evidence>
<evidence type="ECO:0000256" key="3">
    <source>
        <dbReference type="ARBA" id="ARBA00007739"/>
    </source>
</evidence>
<dbReference type="GO" id="GO:0008360">
    <property type="term" value="P:regulation of cell shape"/>
    <property type="evidence" value="ECO:0007669"/>
    <property type="project" value="UniProtKB-KW"/>
</dbReference>
<evidence type="ECO:0000256" key="14">
    <source>
        <dbReference type="ARBA" id="ARBA00022960"/>
    </source>
</evidence>
<comment type="function">
    <text evidence="18">Has immunoglobulin-binding and hemagglutination properties, and can bind to mannose. Essential for virulence. May be involved in LPS biosynthesis or polysaccharide transport.</text>
</comment>
<keyword evidence="11 24" id="KW-0808">Transferase</keyword>
<evidence type="ECO:0000256" key="11">
    <source>
        <dbReference type="ARBA" id="ARBA00022679"/>
    </source>
</evidence>
<dbReference type="AlphaFoldDB" id="A0A017HJ16"/>
<feature type="domain" description="Glycosyl transferase family 51" evidence="23">
    <location>
        <begin position="39"/>
        <end position="212"/>
    </location>
</feature>
<evidence type="ECO:0000256" key="12">
    <source>
        <dbReference type="ARBA" id="ARBA00022734"/>
    </source>
</evidence>
<evidence type="ECO:0000256" key="6">
    <source>
        <dbReference type="ARBA" id="ARBA00020552"/>
    </source>
</evidence>
<comment type="similarity">
    <text evidence="3">In the N-terminal section; belongs to the glycosyltransferase 51 family.</text>
</comment>
<dbReference type="EC" id="2.4.99.28" evidence="20"/>
<evidence type="ECO:0000313" key="25">
    <source>
        <dbReference type="Proteomes" id="UP000019666"/>
    </source>
</evidence>
<dbReference type="GO" id="GO:0009252">
    <property type="term" value="P:peptidoglycan biosynthetic process"/>
    <property type="evidence" value="ECO:0007669"/>
    <property type="project" value="UniProtKB-UniPathway"/>
</dbReference>
<dbReference type="UniPathway" id="UPA00219"/>
<evidence type="ECO:0000256" key="13">
    <source>
        <dbReference type="ARBA" id="ARBA00022801"/>
    </source>
</evidence>
<dbReference type="NCBIfam" id="TIGR02074">
    <property type="entry name" value="PBP_1a_fam"/>
    <property type="match status" value="1"/>
</dbReference>
<proteinExistence type="inferred from homology"/>
<dbReference type="InterPro" id="IPR036950">
    <property type="entry name" value="PBP_transglycosylase"/>
</dbReference>
<evidence type="ECO:0000256" key="1">
    <source>
        <dbReference type="ARBA" id="ARBA00004752"/>
    </source>
</evidence>
<dbReference type="EC" id="3.4.16.4" evidence="5"/>
<sequence>MGAAGTLLFVWATMRDLPLADILPAVEEPTISVRTVDGEVLTTRGAYRAPYVALDEFPPFLPEAVMAIEDQRFREHGGVDLRGISRALYRNVTAGGVVEGGSTLTQQLVKILYLEPERTLTRKLQEAVLAVMLERQLGKDRILELYLNSVYLGSGAYGMPAAAETYYGKDVGELTLPEAAMLAASIQSPSQVNPIANLGAAQNRAALVLNLMAEQGRIDEATRDQALAQLAVLAPQPPPTRAGSYFADWVLREVEALKGAGSGGLTATATLDPELQAEAERIVREVMAEKGAAAGATQAALVAMTPNGRVRAMVGGLDYGQSQFNRATDAKRQPGSTFKLFVYMTALILGASPDSVVQDEPIDVGGWTPENFDGRSHGPVTLREAFAKSYNQAAARVGQEVGVDRIVEVAQRFGIEAELKPTPSLALGTSEVTLLDMTEAFAAVRLGRTPVNATGIETLRLGEEGDSLGVTGVAEPEQTPLTRTQEPMMEMLRAVVEGGTGHAAEIPGLRPWGKTGTSQESRDAWFIGGAGGLVVGVWVGNDDNSPMDRVTGGGLPAEIFRRVVVTAQGEGTLATQAPAQQAQAGAAAQDQRQARPVQAEAPQCHIRRCAAAYRSFRASDCTYQPFMGPRRLCTR</sequence>
<evidence type="ECO:0000256" key="15">
    <source>
        <dbReference type="ARBA" id="ARBA00022984"/>
    </source>
</evidence>
<keyword evidence="7" id="KW-1003">Cell membrane</keyword>
<dbReference type="InterPro" id="IPR001460">
    <property type="entry name" value="PCN-bd_Tpept"/>
</dbReference>
<keyword evidence="15" id="KW-0573">Peptidoglycan synthesis</keyword>
<evidence type="ECO:0000256" key="10">
    <source>
        <dbReference type="ARBA" id="ARBA00022676"/>
    </source>
</evidence>
<evidence type="ECO:0000256" key="17">
    <source>
        <dbReference type="ARBA" id="ARBA00023316"/>
    </source>
</evidence>
<dbReference type="Gene3D" id="1.10.3810.10">
    <property type="entry name" value="Biosynthetic peptidoglycan transglycosylase-like"/>
    <property type="match status" value="1"/>
</dbReference>
<keyword evidence="12" id="KW-0430">Lectin</keyword>
<dbReference type="GO" id="GO:0006508">
    <property type="term" value="P:proteolysis"/>
    <property type="evidence" value="ECO:0007669"/>
    <property type="project" value="UniProtKB-KW"/>
</dbReference>
<evidence type="ECO:0000313" key="24">
    <source>
        <dbReference type="EMBL" id="EYD74477.1"/>
    </source>
</evidence>
<dbReference type="STRING" id="442562.Rumeso_04014"/>
<name>A0A017HJ16_9RHOB</name>
<keyword evidence="16" id="KW-0511">Multifunctional enzyme</keyword>
<evidence type="ECO:0000256" key="9">
    <source>
        <dbReference type="ARBA" id="ARBA00022670"/>
    </source>
</evidence>
<dbReference type="GO" id="GO:0009002">
    <property type="term" value="F:serine-type D-Ala-D-Ala carboxypeptidase activity"/>
    <property type="evidence" value="ECO:0007669"/>
    <property type="project" value="UniProtKB-EC"/>
</dbReference>
<comment type="catalytic activity">
    <reaction evidence="19">
        <text>Preferential cleavage: (Ac)2-L-Lys-D-Ala-|-D-Ala. Also transpeptidation of peptidyl-alanyl moieties that are N-acyl substituents of D-alanine.</text>
        <dbReference type="EC" id="3.4.16.4"/>
    </reaction>
</comment>
<dbReference type="FunFam" id="1.10.3810.10:FF:000001">
    <property type="entry name" value="Penicillin-binding protein 1A"/>
    <property type="match status" value="1"/>
</dbReference>
<accession>A0A017HJ16</accession>
<dbReference type="SUPFAM" id="SSF53955">
    <property type="entry name" value="Lysozyme-like"/>
    <property type="match status" value="1"/>
</dbReference>
<comment type="pathway">
    <text evidence="1">Cell wall biogenesis; peptidoglycan biosynthesis.</text>
</comment>
<dbReference type="InterPro" id="IPR001264">
    <property type="entry name" value="Glyco_trans_51"/>
</dbReference>
<gene>
    <name evidence="24" type="ORF">Rumeso_04014</name>
</gene>
<protein>
    <recommendedName>
        <fullName evidence="6">Lectin-like protein BA14k</fullName>
        <ecNumber evidence="20">2.4.99.28</ecNumber>
        <ecNumber evidence="5">3.4.16.4</ecNumber>
    </recommendedName>
</protein>
<dbReference type="InterPro" id="IPR050396">
    <property type="entry name" value="Glycosyltr_51/Transpeptidase"/>
</dbReference>
<dbReference type="PANTHER" id="PTHR32282">
    <property type="entry name" value="BINDING PROTEIN TRANSPEPTIDASE, PUTATIVE-RELATED"/>
    <property type="match status" value="1"/>
</dbReference>
<keyword evidence="10 24" id="KW-0328">Glycosyltransferase</keyword>
<dbReference type="GO" id="GO:0030288">
    <property type="term" value="C:outer membrane-bounded periplasmic space"/>
    <property type="evidence" value="ECO:0007669"/>
    <property type="project" value="TreeGrafter"/>
</dbReference>
<evidence type="ECO:0000256" key="8">
    <source>
        <dbReference type="ARBA" id="ARBA00022645"/>
    </source>
</evidence>
<keyword evidence="25" id="KW-1185">Reference proteome</keyword>
<organism evidence="24 25">
    <name type="scientific">Rubellimicrobium mesophilum DSM 19309</name>
    <dbReference type="NCBI Taxonomy" id="442562"/>
    <lineage>
        <taxon>Bacteria</taxon>
        <taxon>Pseudomonadati</taxon>
        <taxon>Pseudomonadota</taxon>
        <taxon>Alphaproteobacteria</taxon>
        <taxon>Rhodobacterales</taxon>
        <taxon>Roseobacteraceae</taxon>
        <taxon>Rubellimicrobium</taxon>
    </lineage>
</organism>
<dbReference type="InterPro" id="IPR023346">
    <property type="entry name" value="Lysozyme-like_dom_sf"/>
</dbReference>
<dbReference type="PATRIC" id="fig|442562.3.peg.3960"/>
<evidence type="ECO:0000256" key="21">
    <source>
        <dbReference type="ARBA" id="ARBA00049902"/>
    </source>
</evidence>
<dbReference type="InterPro" id="IPR012338">
    <property type="entry name" value="Beta-lactam/transpept-like"/>
</dbReference>
<dbReference type="Pfam" id="PF07886">
    <property type="entry name" value="BA14K"/>
    <property type="match status" value="1"/>
</dbReference>
<keyword evidence="14" id="KW-0133">Cell shape</keyword>
<keyword evidence="17" id="KW-0961">Cell wall biogenesis/degradation</keyword>
<dbReference type="Gene3D" id="3.40.710.10">
    <property type="entry name" value="DD-peptidase/beta-lactamase superfamily"/>
    <property type="match status" value="1"/>
</dbReference>
<evidence type="ECO:0000259" key="23">
    <source>
        <dbReference type="Pfam" id="PF00912"/>
    </source>
</evidence>
<feature type="domain" description="Penicillin-binding protein transpeptidase" evidence="22">
    <location>
        <begin position="301"/>
        <end position="562"/>
    </location>
</feature>
<evidence type="ECO:0000256" key="18">
    <source>
        <dbReference type="ARBA" id="ARBA00025321"/>
    </source>
</evidence>
<keyword evidence="13" id="KW-0378">Hydrolase</keyword>
<dbReference type="Pfam" id="PF00905">
    <property type="entry name" value="Transpeptidase"/>
    <property type="match status" value="1"/>
</dbReference>
<keyword evidence="9" id="KW-0645">Protease</keyword>
<evidence type="ECO:0000259" key="22">
    <source>
        <dbReference type="Pfam" id="PF00905"/>
    </source>
</evidence>
<dbReference type="Proteomes" id="UP000019666">
    <property type="component" value="Unassembled WGS sequence"/>
</dbReference>
<keyword evidence="8" id="KW-0121">Carboxypeptidase</keyword>
<comment type="catalytic activity">
    <reaction evidence="21">
        <text>[GlcNAc-(1-&gt;4)-Mur2Ac(oyl-L-Ala-gamma-D-Glu-L-Lys-D-Ala-D-Ala)](n)-di-trans,octa-cis-undecaprenyl diphosphate + beta-D-GlcNAc-(1-&gt;4)-Mur2Ac(oyl-L-Ala-gamma-D-Glu-L-Lys-D-Ala-D-Ala)-di-trans,octa-cis-undecaprenyl diphosphate = [GlcNAc-(1-&gt;4)-Mur2Ac(oyl-L-Ala-gamma-D-Glu-L-Lys-D-Ala-D-Ala)](n+1)-di-trans,octa-cis-undecaprenyl diphosphate + di-trans,octa-cis-undecaprenyl diphosphate + H(+)</text>
        <dbReference type="Rhea" id="RHEA:23708"/>
        <dbReference type="Rhea" id="RHEA-COMP:9602"/>
        <dbReference type="Rhea" id="RHEA-COMP:9603"/>
        <dbReference type="ChEBI" id="CHEBI:15378"/>
        <dbReference type="ChEBI" id="CHEBI:58405"/>
        <dbReference type="ChEBI" id="CHEBI:60033"/>
        <dbReference type="ChEBI" id="CHEBI:78435"/>
        <dbReference type="EC" id="2.4.99.28"/>
    </reaction>
</comment>
<reference evidence="24 25" key="1">
    <citation type="submission" date="2013-02" db="EMBL/GenBank/DDBJ databases">
        <authorList>
            <person name="Fiebig A."/>
            <person name="Goeker M."/>
            <person name="Klenk H.-P.P."/>
        </authorList>
    </citation>
    <scope>NUCLEOTIDE SEQUENCE [LARGE SCALE GENOMIC DNA]</scope>
    <source>
        <strain evidence="24 25">DSM 19309</strain>
    </source>
</reference>
<dbReference type="PANTHER" id="PTHR32282:SF33">
    <property type="entry name" value="PEPTIDOGLYCAN GLYCOSYLTRANSFERASE"/>
    <property type="match status" value="1"/>
</dbReference>
<evidence type="ECO:0000256" key="16">
    <source>
        <dbReference type="ARBA" id="ARBA00023268"/>
    </source>
</evidence>
<dbReference type="HOGENOM" id="CLU_006354_2_7_5"/>
<comment type="similarity">
    <text evidence="2">In the C-terminal section; belongs to the transpeptidase family.</text>
</comment>
<dbReference type="GO" id="GO:0030246">
    <property type="term" value="F:carbohydrate binding"/>
    <property type="evidence" value="ECO:0007669"/>
    <property type="project" value="UniProtKB-KW"/>
</dbReference>
<dbReference type="GO" id="GO:0008658">
    <property type="term" value="F:penicillin binding"/>
    <property type="evidence" value="ECO:0007669"/>
    <property type="project" value="InterPro"/>
</dbReference>
<dbReference type="InterPro" id="IPR012413">
    <property type="entry name" value="BA14K"/>
</dbReference>
<dbReference type="GO" id="GO:0071555">
    <property type="term" value="P:cell wall organization"/>
    <property type="evidence" value="ECO:0007669"/>
    <property type="project" value="UniProtKB-KW"/>
</dbReference>
<keyword evidence="7" id="KW-0472">Membrane</keyword>
<dbReference type="SUPFAM" id="SSF56601">
    <property type="entry name" value="beta-lactamase/transpeptidase-like"/>
    <property type="match status" value="1"/>
</dbReference>
<dbReference type="Pfam" id="PF00912">
    <property type="entry name" value="Transgly"/>
    <property type="match status" value="1"/>
</dbReference>
<dbReference type="EMBL" id="AOSK01000113">
    <property type="protein sequence ID" value="EYD74477.1"/>
    <property type="molecule type" value="Genomic_DNA"/>
</dbReference>
<evidence type="ECO:0000256" key="7">
    <source>
        <dbReference type="ARBA" id="ARBA00022475"/>
    </source>
</evidence>
<evidence type="ECO:0000256" key="5">
    <source>
        <dbReference type="ARBA" id="ARBA00012448"/>
    </source>
</evidence>
<comment type="caution">
    <text evidence="24">The sequence shown here is derived from an EMBL/GenBank/DDBJ whole genome shotgun (WGS) entry which is preliminary data.</text>
</comment>
<dbReference type="GO" id="GO:0008955">
    <property type="term" value="F:peptidoglycan glycosyltransferase activity"/>
    <property type="evidence" value="ECO:0007669"/>
    <property type="project" value="UniProtKB-EC"/>
</dbReference>
<evidence type="ECO:0000256" key="20">
    <source>
        <dbReference type="ARBA" id="ARBA00044770"/>
    </source>
</evidence>
<evidence type="ECO:0000256" key="19">
    <source>
        <dbReference type="ARBA" id="ARBA00034000"/>
    </source>
</evidence>
<comment type="similarity">
    <text evidence="4">Belongs to the BA14k family.</text>
</comment>